<protein>
    <recommendedName>
        <fullName evidence="2">Phytanoyl-CoA dioxygenase family protein</fullName>
    </recommendedName>
</protein>
<proteinExistence type="predicted"/>
<dbReference type="PANTHER" id="PTHR31630:SF6">
    <property type="entry name" value="PHYTANOYL-COA DIOXYGENASE-RELATED"/>
    <property type="match status" value="1"/>
</dbReference>
<dbReference type="SUPFAM" id="SSF51197">
    <property type="entry name" value="Clavaminate synthase-like"/>
    <property type="match status" value="1"/>
</dbReference>
<reference evidence="1" key="1">
    <citation type="submission" date="2018-05" db="EMBL/GenBank/DDBJ databases">
        <authorList>
            <person name="Lanie J.A."/>
            <person name="Ng W.-L."/>
            <person name="Kazmierczak K.M."/>
            <person name="Andrzejewski T.M."/>
            <person name="Davidsen T.M."/>
            <person name="Wayne K.J."/>
            <person name="Tettelin H."/>
            <person name="Glass J.I."/>
            <person name="Rusch D."/>
            <person name="Podicherti R."/>
            <person name="Tsui H.-C.T."/>
            <person name="Winkler M.E."/>
        </authorList>
    </citation>
    <scope>NUCLEOTIDE SEQUENCE</scope>
</reference>
<name>A0A382IJV1_9ZZZZ</name>
<dbReference type="Gene3D" id="2.60.120.620">
    <property type="entry name" value="q2cbj1_9rhob like domain"/>
    <property type="match status" value="1"/>
</dbReference>
<evidence type="ECO:0000313" key="1">
    <source>
        <dbReference type="EMBL" id="SVB99906.1"/>
    </source>
</evidence>
<gene>
    <name evidence="1" type="ORF">METZ01_LOCUS252760</name>
</gene>
<sequence length="243" mass="27702">MLDSDQIAHFKQHGYVILRGFIEDDTLQAWRDQFWGHVGAESDDPSTWPEDYVVKDFGVDPVFARLPQMQSAVGQLGGDKFTGGGGSMLVQWPKPDAPWTAPDQGHIDGYGPGGWSGGFMLGATTYLEDVEPGGGAFYYWPDSHLPVQAYFREYPQQIDGSFCERDDWEERKWGMFSDNSPSQPQEFIGAGGDVILWHCFMCHTGSPNVNDRPRLGVFSRWHRADREETKWDIPQDLWKYWEI</sequence>
<accession>A0A382IJV1</accession>
<dbReference type="PANTHER" id="PTHR31630">
    <property type="entry name" value="PHYTANOYL-COA DIOXYGENASE-RELATED-RELATED"/>
    <property type="match status" value="1"/>
</dbReference>
<dbReference type="InterPro" id="IPR008775">
    <property type="entry name" value="Phytyl_CoA_dOase-like"/>
</dbReference>
<dbReference type="AlphaFoldDB" id="A0A382IJV1"/>
<evidence type="ECO:0008006" key="2">
    <source>
        <dbReference type="Google" id="ProtNLM"/>
    </source>
</evidence>
<dbReference type="Pfam" id="PF05721">
    <property type="entry name" value="PhyH"/>
    <property type="match status" value="1"/>
</dbReference>
<dbReference type="EMBL" id="UINC01067842">
    <property type="protein sequence ID" value="SVB99906.1"/>
    <property type="molecule type" value="Genomic_DNA"/>
</dbReference>
<organism evidence="1">
    <name type="scientific">marine metagenome</name>
    <dbReference type="NCBI Taxonomy" id="408172"/>
    <lineage>
        <taxon>unclassified sequences</taxon>
        <taxon>metagenomes</taxon>
        <taxon>ecological metagenomes</taxon>
    </lineage>
</organism>